<sequence length="115" mass="12994">MDDDFFIPTGDELDRGAVPDRPKRRGLLGWLPGRKESRGGERTREPKRRTIDIEVPEDVADGRRSRRDPPPAKDAELVDSGSTGRVVRSIDISREVTSRELIIPKELRDKYGLDG</sequence>
<feature type="compositionally biased region" description="Basic and acidic residues" evidence="1">
    <location>
        <begin position="33"/>
        <end position="52"/>
    </location>
</feature>
<dbReference type="RefSeq" id="WP_146147431.1">
    <property type="nucleotide sequence ID" value="NZ_PVNH01000001.1"/>
</dbReference>
<comment type="caution">
    <text evidence="2">The sequence shown here is derived from an EMBL/GenBank/DDBJ whole genome shotgun (WGS) entry which is preliminary data.</text>
</comment>
<evidence type="ECO:0000256" key="1">
    <source>
        <dbReference type="SAM" id="MobiDB-lite"/>
    </source>
</evidence>
<feature type="compositionally biased region" description="Basic and acidic residues" evidence="1">
    <location>
        <begin position="12"/>
        <end position="21"/>
    </location>
</feature>
<keyword evidence="3" id="KW-1185">Reference proteome</keyword>
<reference evidence="2 3" key="1">
    <citation type="submission" date="2018-03" db="EMBL/GenBank/DDBJ databases">
        <title>Genomic Encyclopedia of Type Strains, Phase III (KMG-III): the genomes of soil and plant-associated and newly described type strains.</title>
        <authorList>
            <person name="Whitman W."/>
        </authorList>
    </citation>
    <scope>NUCLEOTIDE SEQUENCE [LARGE SCALE GENOMIC DNA]</scope>
    <source>
        <strain evidence="2 3">CGMCC 4.7125</strain>
    </source>
</reference>
<dbReference type="OrthoDB" id="9844187at2"/>
<accession>A0A2T0M2A4</accession>
<gene>
    <name evidence="2" type="ORF">B0I33_10118</name>
</gene>
<evidence type="ECO:0000313" key="2">
    <source>
        <dbReference type="EMBL" id="PRX50867.1"/>
    </source>
</evidence>
<proteinExistence type="predicted"/>
<dbReference type="AlphaFoldDB" id="A0A2T0M2A4"/>
<evidence type="ECO:0000313" key="3">
    <source>
        <dbReference type="Proteomes" id="UP000238362"/>
    </source>
</evidence>
<protein>
    <submittedName>
        <fullName evidence="2">Uncharacterized protein</fullName>
    </submittedName>
</protein>
<feature type="region of interest" description="Disordered" evidence="1">
    <location>
        <begin position="1"/>
        <end position="83"/>
    </location>
</feature>
<organism evidence="2 3">
    <name type="scientific">Prauserella shujinwangii</name>
    <dbReference type="NCBI Taxonomy" id="1453103"/>
    <lineage>
        <taxon>Bacteria</taxon>
        <taxon>Bacillati</taxon>
        <taxon>Actinomycetota</taxon>
        <taxon>Actinomycetes</taxon>
        <taxon>Pseudonocardiales</taxon>
        <taxon>Pseudonocardiaceae</taxon>
        <taxon>Prauserella</taxon>
    </lineage>
</organism>
<dbReference type="EMBL" id="PVNH01000001">
    <property type="protein sequence ID" value="PRX50867.1"/>
    <property type="molecule type" value="Genomic_DNA"/>
</dbReference>
<name>A0A2T0M2A4_9PSEU</name>
<feature type="compositionally biased region" description="Basic and acidic residues" evidence="1">
    <location>
        <begin position="60"/>
        <end position="76"/>
    </location>
</feature>
<dbReference type="Proteomes" id="UP000238362">
    <property type="component" value="Unassembled WGS sequence"/>
</dbReference>